<feature type="region of interest" description="Disordered" evidence="1">
    <location>
        <begin position="65"/>
        <end position="85"/>
    </location>
</feature>
<keyword evidence="3" id="KW-1185">Reference proteome</keyword>
<organism evidence="2 3">
    <name type="scientific">Marinobacter maroccanus</name>
    <dbReference type="NCBI Taxonomy" id="2055143"/>
    <lineage>
        <taxon>Bacteria</taxon>
        <taxon>Pseudomonadati</taxon>
        <taxon>Pseudomonadota</taxon>
        <taxon>Gammaproteobacteria</taxon>
        <taxon>Pseudomonadales</taxon>
        <taxon>Marinobacteraceae</taxon>
        <taxon>Marinobacter</taxon>
    </lineage>
</organism>
<accession>A0A2S5ZG64</accession>
<dbReference type="Proteomes" id="UP000239917">
    <property type="component" value="Unassembled WGS sequence"/>
</dbReference>
<comment type="caution">
    <text evidence="2">The sequence shown here is derived from an EMBL/GenBank/DDBJ whole genome shotgun (WGS) entry which is preliminary data.</text>
</comment>
<dbReference type="AlphaFoldDB" id="A0A2S5ZG64"/>
<gene>
    <name evidence="2" type="ORF">KEHDKFFH_02305</name>
</gene>
<evidence type="ECO:0000313" key="2">
    <source>
        <dbReference type="EMBL" id="PPI86172.1"/>
    </source>
</evidence>
<evidence type="ECO:0000313" key="3">
    <source>
        <dbReference type="Proteomes" id="UP000239917"/>
    </source>
</evidence>
<proteinExistence type="predicted"/>
<dbReference type="EMBL" id="PSSX01000001">
    <property type="protein sequence ID" value="PPI86172.1"/>
    <property type="molecule type" value="Genomic_DNA"/>
</dbReference>
<sequence length="85" mass="9698">MITARLNRLRAAYRQAKKLVGDANRGQAITGVALRWCHRIRQAIKAEMLVVEAVIRPYRLLQPASGHCSKRQTPRREHLTKEATP</sequence>
<feature type="compositionally biased region" description="Basic and acidic residues" evidence="1">
    <location>
        <begin position="74"/>
        <end position="85"/>
    </location>
</feature>
<protein>
    <submittedName>
        <fullName evidence="2">Uncharacterized protein</fullName>
    </submittedName>
</protein>
<evidence type="ECO:0000256" key="1">
    <source>
        <dbReference type="SAM" id="MobiDB-lite"/>
    </source>
</evidence>
<reference evidence="2 3" key="1">
    <citation type="submission" date="2018-01" db="EMBL/GenBank/DDBJ databases">
        <title>Complete genome sequences of the type strains of Marinobacter flavimaris and Marinobacter maroccanus.</title>
        <authorList>
            <person name="Palau M."/>
            <person name="Boujida N."/>
            <person name="Manresa A."/>
            <person name="Minana-Galbis D."/>
        </authorList>
    </citation>
    <scope>NUCLEOTIDE SEQUENCE [LARGE SCALE GENOMIC DNA]</scope>
    <source>
        <strain evidence="2 3">N4</strain>
    </source>
</reference>
<name>A0A2S5ZG64_9GAMM</name>
<dbReference type="RefSeq" id="WP_104320410.1">
    <property type="nucleotide sequence ID" value="NZ_PSSX01000001.1"/>
</dbReference>